<feature type="active site" evidence="5">
    <location>
        <position position="254"/>
    </location>
</feature>
<dbReference type="Proteomes" id="UP000463700">
    <property type="component" value="Unassembled WGS sequence"/>
</dbReference>
<dbReference type="CDD" id="cd07134">
    <property type="entry name" value="ALDH_AlkH-like"/>
    <property type="match status" value="1"/>
</dbReference>
<dbReference type="PROSITE" id="PS00070">
    <property type="entry name" value="ALDEHYDE_DEHYDR_CYS"/>
    <property type="match status" value="1"/>
</dbReference>
<dbReference type="AlphaFoldDB" id="A0A6N6W211"/>
<evidence type="ECO:0000313" key="9">
    <source>
        <dbReference type="EMBL" id="KAE8753834.1"/>
    </source>
</evidence>
<dbReference type="OrthoDB" id="6187633at2"/>
<evidence type="ECO:0000256" key="4">
    <source>
        <dbReference type="PIRNR" id="PIRNR036492"/>
    </source>
</evidence>
<dbReference type="GO" id="GO:0005737">
    <property type="term" value="C:cytoplasm"/>
    <property type="evidence" value="ECO:0007669"/>
    <property type="project" value="TreeGrafter"/>
</dbReference>
<dbReference type="PIRSF" id="PIRSF036492">
    <property type="entry name" value="ALDH"/>
    <property type="match status" value="1"/>
</dbReference>
<feature type="active site" evidence="5 6">
    <location>
        <position position="220"/>
    </location>
</feature>
<dbReference type="FunFam" id="3.40.309.10:FF:000003">
    <property type="entry name" value="Aldehyde dehydrogenase"/>
    <property type="match status" value="1"/>
</dbReference>
<dbReference type="PROSITE" id="PS00687">
    <property type="entry name" value="ALDEHYDE_DEHYDR_GLU"/>
    <property type="match status" value="1"/>
</dbReference>
<dbReference type="Gene3D" id="3.40.309.10">
    <property type="entry name" value="Aldehyde Dehydrogenase, Chain A, domain 2"/>
    <property type="match status" value="1"/>
</dbReference>
<organism evidence="9 10">
    <name type="scientific">Paraburkholderia madseniana</name>
    <dbReference type="NCBI Taxonomy" id="2599607"/>
    <lineage>
        <taxon>Bacteria</taxon>
        <taxon>Pseudomonadati</taxon>
        <taxon>Pseudomonadota</taxon>
        <taxon>Betaproteobacteria</taxon>
        <taxon>Burkholderiales</taxon>
        <taxon>Burkholderiaceae</taxon>
        <taxon>Paraburkholderia</taxon>
    </lineage>
</organism>
<dbReference type="InterPro" id="IPR012394">
    <property type="entry name" value="Aldehyde_DH_NAD(P)"/>
</dbReference>
<dbReference type="InterPro" id="IPR029510">
    <property type="entry name" value="Ald_DH_CS_GLU"/>
</dbReference>
<evidence type="ECO:0000256" key="7">
    <source>
        <dbReference type="RuleBase" id="RU003345"/>
    </source>
</evidence>
<evidence type="ECO:0000256" key="5">
    <source>
        <dbReference type="PIRSR" id="PIRSR036492-1"/>
    </source>
</evidence>
<dbReference type="SUPFAM" id="SSF53720">
    <property type="entry name" value="ALDH-like"/>
    <property type="match status" value="1"/>
</dbReference>
<dbReference type="GO" id="GO:0004029">
    <property type="term" value="F:aldehyde dehydrogenase (NAD+) activity"/>
    <property type="evidence" value="ECO:0007669"/>
    <property type="project" value="TreeGrafter"/>
</dbReference>
<dbReference type="PANTHER" id="PTHR43570:SF20">
    <property type="entry name" value="ALDEHYDE DEHYDROGENASE ALDX-RELATED"/>
    <property type="match status" value="1"/>
</dbReference>
<evidence type="ECO:0000256" key="1">
    <source>
        <dbReference type="ARBA" id="ARBA00009986"/>
    </source>
</evidence>
<dbReference type="InterPro" id="IPR016160">
    <property type="entry name" value="Ald_DH_CS_CYS"/>
</dbReference>
<keyword evidence="2 4" id="KW-0560">Oxidoreductase</keyword>
<dbReference type="Gene3D" id="3.40.605.10">
    <property type="entry name" value="Aldehyde Dehydrogenase, Chain A, domain 1"/>
    <property type="match status" value="1"/>
</dbReference>
<dbReference type="EMBL" id="VOSW01000165">
    <property type="protein sequence ID" value="KAE8753834.1"/>
    <property type="molecule type" value="Genomic_DNA"/>
</dbReference>
<proteinExistence type="inferred from homology"/>
<evidence type="ECO:0000256" key="6">
    <source>
        <dbReference type="PROSITE-ProRule" id="PRU10007"/>
    </source>
</evidence>
<evidence type="ECO:0000313" key="10">
    <source>
        <dbReference type="Proteomes" id="UP000463700"/>
    </source>
</evidence>
<dbReference type="PANTHER" id="PTHR43570">
    <property type="entry name" value="ALDEHYDE DEHYDROGENASE"/>
    <property type="match status" value="1"/>
</dbReference>
<evidence type="ECO:0000256" key="3">
    <source>
        <dbReference type="ARBA" id="ARBA00023027"/>
    </source>
</evidence>
<dbReference type="InterPro" id="IPR016162">
    <property type="entry name" value="Ald_DH_N"/>
</dbReference>
<gene>
    <name evidence="9" type="ORF">FSO04_42970</name>
</gene>
<protein>
    <recommendedName>
        <fullName evidence="4">Aldehyde dehydrogenase</fullName>
    </recommendedName>
</protein>
<keyword evidence="3" id="KW-0520">NAD</keyword>
<dbReference type="InterPro" id="IPR016161">
    <property type="entry name" value="Ald_DH/histidinol_DH"/>
</dbReference>
<name>A0A6N6W211_9BURK</name>
<dbReference type="InterPro" id="IPR015590">
    <property type="entry name" value="Aldehyde_DH_dom"/>
</dbReference>
<reference evidence="9 10" key="1">
    <citation type="journal article" date="2020" name="Int. J. Syst. Evol. Microbiol.">
        <title>Paraburkholderia madseniana sp. nov., a phenolic acid-degrading bacterium isolated from acidic forest soil.</title>
        <authorList>
            <person name="Wilhelm R.C."/>
            <person name="Murphy S.J.L."/>
            <person name="Feriancek N.M."/>
            <person name="Karasz D.C."/>
            <person name="DeRito C.M."/>
            <person name="Newman J.D."/>
            <person name="Buckley D.H."/>
        </authorList>
    </citation>
    <scope>NUCLEOTIDE SEQUENCE [LARGE SCALE GENOMIC DNA]</scope>
    <source>
        <strain evidence="9 10">RP11</strain>
    </source>
</reference>
<evidence type="ECO:0000256" key="2">
    <source>
        <dbReference type="ARBA" id="ARBA00023002"/>
    </source>
</evidence>
<dbReference type="GO" id="GO:0006081">
    <property type="term" value="P:aldehyde metabolic process"/>
    <property type="evidence" value="ECO:0007669"/>
    <property type="project" value="InterPro"/>
</dbReference>
<feature type="domain" description="Aldehyde dehydrogenase" evidence="8">
    <location>
        <begin position="27"/>
        <end position="442"/>
    </location>
</feature>
<comment type="caution">
    <text evidence="9">The sequence shown here is derived from an EMBL/GenBank/DDBJ whole genome shotgun (WGS) entry which is preliminary data.</text>
</comment>
<dbReference type="Pfam" id="PF00171">
    <property type="entry name" value="Aldedh"/>
    <property type="match status" value="1"/>
</dbReference>
<evidence type="ECO:0000259" key="8">
    <source>
        <dbReference type="Pfam" id="PF00171"/>
    </source>
</evidence>
<accession>A0A6N6W211</accession>
<dbReference type="FunFam" id="3.40.605.10:FF:000004">
    <property type="entry name" value="Aldehyde dehydrogenase"/>
    <property type="match status" value="1"/>
</dbReference>
<dbReference type="InterPro" id="IPR016163">
    <property type="entry name" value="Ald_DH_C"/>
</dbReference>
<comment type="similarity">
    <text evidence="1 4 7">Belongs to the aldehyde dehydrogenase family.</text>
</comment>
<dbReference type="RefSeq" id="WP_154567425.1">
    <property type="nucleotide sequence ID" value="NZ_VOSW01000165.1"/>
</dbReference>
<sequence length="480" mass="52858">MEYLNAHDPDPAVVEQRFHAQGPVALKLRQSTARDRIGKLRRLRTALLQRRPAFHRAFALDFRKPVAEIELTEFLPVIDEIRHAIQDLRKWMRPVRVSPTLTTLGTAARIVYQPRGRCLIISPWNYPVNTLIGPLISAIAAGNTAIIKPSELTPHVNEVIEDLIGDVFAPNEVALIQGGVKTAQALLGLPFDHIFFTGSPTVGKIVMAAAAQHLSSVTLELGGKSPVIVDETADVKRAAETTIWAKLVNAGQTCIAPDYLLVHRSVRDRFVEQCRKTIENRFGATDEQVAATPDLARIISTDHTERIAALVDDALATGAQLWSGGSYSSADRYVAPTLLGDVAPHARICEEEIFGPILPIVEFDTIDEAISHINARPKPLALYVWSRRSATIDRLLQQTSSGGACVNHCLQHYAHSRLPFGGVGQAGIGNAHGFFGFKAFSHERALLTGRRFLMARLFFPPYTQLKTRLVQRVVDILAKV</sequence>